<feature type="compositionally biased region" description="Polar residues" evidence="2">
    <location>
        <begin position="97"/>
        <end position="111"/>
    </location>
</feature>
<dbReference type="GO" id="GO:0042981">
    <property type="term" value="P:regulation of apoptotic process"/>
    <property type="evidence" value="ECO:0007669"/>
    <property type="project" value="InterPro"/>
</dbReference>
<dbReference type="GO" id="GO:0008270">
    <property type="term" value="F:zinc ion binding"/>
    <property type="evidence" value="ECO:0007669"/>
    <property type="project" value="InterPro"/>
</dbReference>
<dbReference type="GO" id="GO:0005164">
    <property type="term" value="F:tumor necrosis factor receptor binding"/>
    <property type="evidence" value="ECO:0007669"/>
    <property type="project" value="TreeGrafter"/>
</dbReference>
<evidence type="ECO:0000256" key="1">
    <source>
        <dbReference type="SAM" id="Coils"/>
    </source>
</evidence>
<keyword evidence="4" id="KW-1185">Reference proteome</keyword>
<dbReference type="InterPro" id="IPR008974">
    <property type="entry name" value="TRAF-like"/>
</dbReference>
<dbReference type="GO" id="GO:0009898">
    <property type="term" value="C:cytoplasmic side of plasma membrane"/>
    <property type="evidence" value="ECO:0007669"/>
    <property type="project" value="TreeGrafter"/>
</dbReference>
<dbReference type="PIRSF" id="PIRSF015614">
    <property type="entry name" value="TRAF"/>
    <property type="match status" value="1"/>
</dbReference>
<dbReference type="SUPFAM" id="SSF57997">
    <property type="entry name" value="Tropomyosin"/>
    <property type="match status" value="1"/>
</dbReference>
<dbReference type="Pfam" id="PF21355">
    <property type="entry name" value="TRAF-mep_MATH"/>
    <property type="match status" value="1"/>
</dbReference>
<dbReference type="PROSITE" id="PS50144">
    <property type="entry name" value="MATH"/>
    <property type="match status" value="1"/>
</dbReference>
<dbReference type="GeneID" id="106171106"/>
<dbReference type="KEGG" id="lak:106171106"/>
<feature type="domain" description="MATH" evidence="3">
    <location>
        <begin position="216"/>
        <end position="362"/>
    </location>
</feature>
<dbReference type="Proteomes" id="UP000085678">
    <property type="component" value="Unplaced"/>
</dbReference>
<dbReference type="PANTHER" id="PTHR10131:SF138">
    <property type="entry name" value="RE66324P"/>
    <property type="match status" value="1"/>
</dbReference>
<dbReference type="FunFam" id="2.60.210.10:FF:000021">
    <property type="entry name" value="Tumor necrosis factor receptor-associated factor 2"/>
    <property type="match status" value="1"/>
</dbReference>
<proteinExistence type="predicted"/>
<dbReference type="Pfam" id="PF16673">
    <property type="entry name" value="TRAF_BIRC3_bd"/>
    <property type="match status" value="1"/>
</dbReference>
<gene>
    <name evidence="5" type="primary">LOC106171106</name>
</gene>
<dbReference type="GO" id="GO:0007165">
    <property type="term" value="P:signal transduction"/>
    <property type="evidence" value="ECO:0007669"/>
    <property type="project" value="InterPro"/>
</dbReference>
<evidence type="ECO:0000313" key="4">
    <source>
        <dbReference type="Proteomes" id="UP000085678"/>
    </source>
</evidence>
<dbReference type="InterPro" id="IPR049342">
    <property type="entry name" value="TRAF1-6_MATH_dom"/>
</dbReference>
<feature type="coiled-coil region" evidence="1">
    <location>
        <begin position="151"/>
        <end position="185"/>
    </location>
</feature>
<dbReference type="InterPro" id="IPR002083">
    <property type="entry name" value="MATH/TRAF_dom"/>
</dbReference>
<keyword evidence="1" id="KW-0175">Coiled coil</keyword>
<dbReference type="PANTHER" id="PTHR10131">
    <property type="entry name" value="TNF RECEPTOR ASSOCIATED FACTOR"/>
    <property type="match status" value="1"/>
</dbReference>
<feature type="compositionally biased region" description="Basic and acidic residues" evidence="2">
    <location>
        <begin position="112"/>
        <end position="123"/>
    </location>
</feature>
<dbReference type="Gene3D" id="1.20.5.170">
    <property type="match status" value="1"/>
</dbReference>
<dbReference type="RefSeq" id="XP_013406713.1">
    <property type="nucleotide sequence ID" value="XM_013551259.1"/>
</dbReference>
<accession>A0A1S3J8S5</accession>
<dbReference type="InParanoid" id="A0A1S3J8S5"/>
<protein>
    <submittedName>
        <fullName evidence="5">TNF receptor-associated factor 2-like</fullName>
    </submittedName>
</protein>
<dbReference type="SUPFAM" id="SSF49599">
    <property type="entry name" value="TRAF domain-like"/>
    <property type="match status" value="1"/>
</dbReference>
<dbReference type="AlphaFoldDB" id="A0A1S3J8S5"/>
<dbReference type="InterPro" id="IPR012227">
    <property type="entry name" value="TNF_rcpt-assoc_TRAF_met"/>
</dbReference>
<dbReference type="STRING" id="7574.A0A1S3J8S5"/>
<evidence type="ECO:0000256" key="2">
    <source>
        <dbReference type="SAM" id="MobiDB-lite"/>
    </source>
</evidence>
<dbReference type="InterPro" id="IPR032070">
    <property type="entry name" value="TRAF_BIRC3-bd"/>
</dbReference>
<dbReference type="OrthoDB" id="5947827at2759"/>
<feature type="region of interest" description="Disordered" evidence="2">
    <location>
        <begin position="91"/>
        <end position="123"/>
    </location>
</feature>
<sequence length="367" mass="42236">MCDSLTKKLPRDQIVRHQRTNCPKDKIVCQYGCQNKFSVNQAHQHNEENVPKHLDFMRERIKSLLEETEQKQHDRYDRHMGNLKRRLSSLQRDVDNLESQTQEVNTRVDSLTSKKKDQEATASESFRKDLEALKLREGVMESKSGTFEGIIAVLNREIEKCASLLEEYDRQMRLDREALTNSERKCKSFERALALRDVSMAEQNLRIQALETASYDGVMVWKIADFSKKRHDAITGRLTSFYSPAFYTDPHGYKMCCRIYLNGDGMGKGSHISLFFVVMRGYYDALLAWPFKQKVTLMILDQSNREHVVEAFRPDPASSSFKKPTSDMNIASGCPLFLSLERLGASNTAYVKDNAMFVKVVVDCTNI</sequence>
<name>A0A1S3J8S5_LINAN</name>
<organism evidence="4 5">
    <name type="scientific">Lingula anatina</name>
    <name type="common">Brachiopod</name>
    <name type="synonym">Lingula unguis</name>
    <dbReference type="NCBI Taxonomy" id="7574"/>
    <lineage>
        <taxon>Eukaryota</taxon>
        <taxon>Metazoa</taxon>
        <taxon>Spiralia</taxon>
        <taxon>Lophotrochozoa</taxon>
        <taxon>Brachiopoda</taxon>
        <taxon>Linguliformea</taxon>
        <taxon>Lingulata</taxon>
        <taxon>Lingulida</taxon>
        <taxon>Linguloidea</taxon>
        <taxon>Lingulidae</taxon>
        <taxon>Lingula</taxon>
    </lineage>
</organism>
<reference evidence="5" key="1">
    <citation type="submission" date="2025-08" db="UniProtKB">
        <authorList>
            <consortium name="RefSeq"/>
        </authorList>
    </citation>
    <scope>IDENTIFICATION</scope>
    <source>
        <tissue evidence="5">Gonads</tissue>
    </source>
</reference>
<dbReference type="GO" id="GO:0043122">
    <property type="term" value="P:regulation of canonical NF-kappaB signal transduction"/>
    <property type="evidence" value="ECO:0007669"/>
    <property type="project" value="TreeGrafter"/>
</dbReference>
<dbReference type="Gene3D" id="2.60.210.10">
    <property type="entry name" value="Apoptosis, Tumor Necrosis Factor Receptor Associated Protein 2, Chain A"/>
    <property type="match status" value="1"/>
</dbReference>
<dbReference type="SMART" id="SM00061">
    <property type="entry name" value="MATH"/>
    <property type="match status" value="1"/>
</dbReference>
<evidence type="ECO:0000313" key="5">
    <source>
        <dbReference type="RefSeq" id="XP_013406713.1"/>
    </source>
</evidence>
<evidence type="ECO:0000259" key="3">
    <source>
        <dbReference type="PROSITE" id="PS50144"/>
    </source>
</evidence>